<protein>
    <submittedName>
        <fullName evidence="1">Uncharacterized protein</fullName>
    </submittedName>
</protein>
<evidence type="ECO:0000313" key="2">
    <source>
        <dbReference type="Proteomes" id="UP000245657"/>
    </source>
</evidence>
<dbReference type="GeneID" id="97549014"/>
<dbReference type="EMBL" id="QGMY01000002">
    <property type="protein sequence ID" value="PWR73697.1"/>
    <property type="molecule type" value="Genomic_DNA"/>
</dbReference>
<evidence type="ECO:0000313" key="1">
    <source>
        <dbReference type="EMBL" id="PWR73697.1"/>
    </source>
</evidence>
<accession>A0A2V2NBH5</accession>
<gene>
    <name evidence="1" type="ORF">DK846_00555</name>
</gene>
<keyword evidence="2" id="KW-1185">Reference proteome</keyword>
<name>A0A2V2NBH5_9EURY</name>
<proteinExistence type="predicted"/>
<dbReference type="Proteomes" id="UP000245657">
    <property type="component" value="Unassembled WGS sequence"/>
</dbReference>
<dbReference type="RefSeq" id="WP_109966978.1">
    <property type="nucleotide sequence ID" value="NZ_CP176093.1"/>
</dbReference>
<reference evidence="1 2" key="1">
    <citation type="submission" date="2018-05" db="EMBL/GenBank/DDBJ databases">
        <title>Draft genome of Methanospirillum lacunae Ki8-1.</title>
        <authorList>
            <person name="Dueholm M.S."/>
            <person name="Nielsen P.H."/>
            <person name="Bakmann L.F."/>
            <person name="Otzen D.E."/>
        </authorList>
    </citation>
    <scope>NUCLEOTIDE SEQUENCE [LARGE SCALE GENOMIC DNA]</scope>
    <source>
        <strain evidence="1 2">Ki8-1</strain>
    </source>
</reference>
<dbReference type="AlphaFoldDB" id="A0A2V2NBH5"/>
<sequence length="117" mass="12739">MKTNISIGITAIFAVLICISLSIFPVSGIVVSGESDLNKTEQAYSATISTEFDGTNYIIKNVDTDEILETLSPAEFEKKKTESNLKFRVEMNESGMMTIYDNESGKVVGTGIKKNSS</sequence>
<organism evidence="1 2">
    <name type="scientific">Methanospirillum lacunae</name>
    <dbReference type="NCBI Taxonomy" id="668570"/>
    <lineage>
        <taxon>Archaea</taxon>
        <taxon>Methanobacteriati</taxon>
        <taxon>Methanobacteriota</taxon>
        <taxon>Stenosarchaea group</taxon>
        <taxon>Methanomicrobia</taxon>
        <taxon>Methanomicrobiales</taxon>
        <taxon>Methanospirillaceae</taxon>
        <taxon>Methanospirillum</taxon>
    </lineage>
</organism>
<comment type="caution">
    <text evidence="1">The sequence shown here is derived from an EMBL/GenBank/DDBJ whole genome shotgun (WGS) entry which is preliminary data.</text>
</comment>